<dbReference type="InterPro" id="IPR037401">
    <property type="entry name" value="SnoaL-like"/>
</dbReference>
<reference evidence="2" key="1">
    <citation type="submission" date="2022-10" db="EMBL/GenBank/DDBJ databases">
        <title>Rhodococcus sp.75.</title>
        <authorList>
            <person name="Sun M."/>
        </authorList>
    </citation>
    <scope>NUCLEOTIDE SEQUENCE</scope>
    <source>
        <strain evidence="2">75</strain>
    </source>
</reference>
<dbReference type="SUPFAM" id="SSF54427">
    <property type="entry name" value="NTF2-like"/>
    <property type="match status" value="1"/>
</dbReference>
<name>A0ABY6NYB9_9NOCA</name>
<evidence type="ECO:0000313" key="3">
    <source>
        <dbReference type="Proteomes" id="UP001164965"/>
    </source>
</evidence>
<dbReference type="Pfam" id="PF12680">
    <property type="entry name" value="SnoaL_2"/>
    <property type="match status" value="1"/>
</dbReference>
<proteinExistence type="predicted"/>
<feature type="domain" description="SnoaL-like" evidence="1">
    <location>
        <begin position="14"/>
        <end position="97"/>
    </location>
</feature>
<keyword evidence="3" id="KW-1185">Reference proteome</keyword>
<dbReference type="EMBL" id="CP110615">
    <property type="protein sequence ID" value="UZJ24385.1"/>
    <property type="molecule type" value="Genomic_DNA"/>
</dbReference>
<organism evidence="2 3">
    <name type="scientific">Rhodococcus antarcticus</name>
    <dbReference type="NCBI Taxonomy" id="2987751"/>
    <lineage>
        <taxon>Bacteria</taxon>
        <taxon>Bacillati</taxon>
        <taxon>Actinomycetota</taxon>
        <taxon>Actinomycetes</taxon>
        <taxon>Mycobacteriales</taxon>
        <taxon>Nocardiaceae</taxon>
        <taxon>Rhodococcus</taxon>
    </lineage>
</organism>
<sequence>MSDAEKYTTEISTVLAWHDALNSGDVESLLEVSSDDVELSGPEGSSQGTAALREWAADADVRLEPGRTFVHHGVVVVEEDASWSGGGSSTVASAFRVVGHVVVSVFRHADLAEALAATGLGDEDEITDS</sequence>
<protein>
    <submittedName>
        <fullName evidence="2">Nuclear transport factor 2 family protein</fullName>
    </submittedName>
</protein>
<dbReference type="Gene3D" id="3.10.450.50">
    <property type="match status" value="1"/>
</dbReference>
<evidence type="ECO:0000259" key="1">
    <source>
        <dbReference type="Pfam" id="PF12680"/>
    </source>
</evidence>
<accession>A0ABY6NYB9</accession>
<evidence type="ECO:0000313" key="2">
    <source>
        <dbReference type="EMBL" id="UZJ24385.1"/>
    </source>
</evidence>
<gene>
    <name evidence="2" type="ORF">RHODO2019_14730</name>
</gene>
<dbReference type="InterPro" id="IPR032710">
    <property type="entry name" value="NTF2-like_dom_sf"/>
</dbReference>
<dbReference type="RefSeq" id="WP_265382492.1">
    <property type="nucleotide sequence ID" value="NZ_CP110615.1"/>
</dbReference>
<dbReference type="Proteomes" id="UP001164965">
    <property type="component" value="Chromosome"/>
</dbReference>